<keyword evidence="4" id="KW-1185">Reference proteome</keyword>
<dbReference type="AlphaFoldDB" id="A0A368YIX5"/>
<evidence type="ECO:0000313" key="3">
    <source>
        <dbReference type="EMBL" id="RCW79448.1"/>
    </source>
</evidence>
<dbReference type="Proteomes" id="UP000253345">
    <property type="component" value="Unassembled WGS sequence"/>
</dbReference>
<evidence type="ECO:0000256" key="2">
    <source>
        <dbReference type="SAM" id="SignalP"/>
    </source>
</evidence>
<accession>A0A368YIX5</accession>
<feature type="compositionally biased region" description="Basic and acidic residues" evidence="1">
    <location>
        <begin position="74"/>
        <end position="87"/>
    </location>
</feature>
<keyword evidence="2" id="KW-0732">Signal</keyword>
<protein>
    <submittedName>
        <fullName evidence="3">Uncharacterized protein</fullName>
    </submittedName>
</protein>
<comment type="caution">
    <text evidence="3">The sequence shown here is derived from an EMBL/GenBank/DDBJ whole genome shotgun (WGS) entry which is preliminary data.</text>
</comment>
<feature type="region of interest" description="Disordered" evidence="1">
    <location>
        <begin position="71"/>
        <end position="99"/>
    </location>
</feature>
<name>A0A368YIX5_9RHOB</name>
<sequence>MILLRSLLILLVLALTPAHVAAEGPQVMPGAHVMAQMDAMDDCCDSGTHQAGCQMQPPLPESAAISAPRTCARQMRDPVVQDRRQGRSPDLALRPPIPG</sequence>
<gene>
    <name evidence="3" type="ORF">DFP89_12532</name>
</gene>
<evidence type="ECO:0000313" key="4">
    <source>
        <dbReference type="Proteomes" id="UP000253345"/>
    </source>
</evidence>
<evidence type="ECO:0000256" key="1">
    <source>
        <dbReference type="SAM" id="MobiDB-lite"/>
    </source>
</evidence>
<proteinExistence type="predicted"/>
<reference evidence="3 4" key="1">
    <citation type="submission" date="2018-07" db="EMBL/GenBank/DDBJ databases">
        <title>Genomic Encyclopedia of Type Strains, Phase III (KMG-III): the genomes of soil and plant-associated and newly described type strains.</title>
        <authorList>
            <person name="Whitman W."/>
        </authorList>
    </citation>
    <scope>NUCLEOTIDE SEQUENCE [LARGE SCALE GENOMIC DNA]</scope>
    <source>
        <strain evidence="3 4">CECT 8525</strain>
    </source>
</reference>
<organism evidence="3 4">
    <name type="scientific">Paracoccus lutimaris</name>
    <dbReference type="NCBI Taxonomy" id="1490030"/>
    <lineage>
        <taxon>Bacteria</taxon>
        <taxon>Pseudomonadati</taxon>
        <taxon>Pseudomonadota</taxon>
        <taxon>Alphaproteobacteria</taxon>
        <taxon>Rhodobacterales</taxon>
        <taxon>Paracoccaceae</taxon>
        <taxon>Paracoccus</taxon>
    </lineage>
</organism>
<feature type="chain" id="PRO_5016950816" evidence="2">
    <location>
        <begin position="22"/>
        <end position="99"/>
    </location>
</feature>
<dbReference type="EMBL" id="QPJL01000025">
    <property type="protein sequence ID" value="RCW79448.1"/>
    <property type="molecule type" value="Genomic_DNA"/>
</dbReference>
<feature type="signal peptide" evidence="2">
    <location>
        <begin position="1"/>
        <end position="21"/>
    </location>
</feature>